<evidence type="ECO:0000313" key="1">
    <source>
        <dbReference type="EMBL" id="KAG9193544.1"/>
    </source>
</evidence>
<comment type="caution">
    <text evidence="1">The sequence shown here is derived from an EMBL/GenBank/DDBJ whole genome shotgun (WGS) entry which is preliminary data.</text>
</comment>
<gene>
    <name evidence="1" type="ORF">G6011_03579</name>
</gene>
<accession>A0AAD4IFG7</accession>
<reference evidence="1" key="1">
    <citation type="submission" date="2021-07" db="EMBL/GenBank/DDBJ databases">
        <title>Genome Resource of American Ginseng Black Spot Pathogen Alternaria panax.</title>
        <authorList>
            <person name="Qiu C."/>
            <person name="Wang W."/>
            <person name="Liu Z."/>
        </authorList>
    </citation>
    <scope>NUCLEOTIDE SEQUENCE</scope>
    <source>
        <strain evidence="1">BNCC115425</strain>
    </source>
</reference>
<organism evidence="1 2">
    <name type="scientific">Alternaria panax</name>
    <dbReference type="NCBI Taxonomy" id="48097"/>
    <lineage>
        <taxon>Eukaryota</taxon>
        <taxon>Fungi</taxon>
        <taxon>Dikarya</taxon>
        <taxon>Ascomycota</taxon>
        <taxon>Pezizomycotina</taxon>
        <taxon>Dothideomycetes</taxon>
        <taxon>Pleosporomycetidae</taxon>
        <taxon>Pleosporales</taxon>
        <taxon>Pleosporineae</taxon>
        <taxon>Pleosporaceae</taxon>
        <taxon>Alternaria</taxon>
        <taxon>Alternaria sect. Panax</taxon>
    </lineage>
</organism>
<dbReference type="Proteomes" id="UP001199106">
    <property type="component" value="Unassembled WGS sequence"/>
</dbReference>
<proteinExistence type="predicted"/>
<sequence>MSSPPLTDKPKATAEGLPTELWTLICHSRSSYSDGEDFIIDFISLFSLHSTSKTLRKKTRDAFLQRHLASLKFSLMPWSLDVLKELSEDEQLHSYVRELEFGPEVLNTNLEVDLQYVREQGGEPSTGYPHPESYIYVDSARPVWPMVKLPEPLWQGNTARDSGSALVVRWNEQGSYGRWLQKYGDTLRKLVYHQNHFRARTGYIREAIAKFPMLKSININPRPVGTYYEERFAKVIRRSRGTTPLFRELGAHELKLTTDAPPYGSESILEFSLDGLLFMEYYAEINMLENLFDVLSSVDLGKLTVDLTITASNLLSNGRVFDTNHRTWTAMAPRVRSLTFDFAMSDVNIYQVLPLLTWITEMVPPTSAVEHFFGRNLSFGYFVLRKVLAQSSWMSLQTLHLFQCRIHGRDLLGMFLRHLSTLEDVNLSRVTTTGMSIASWRNMILPMKGMTRLERVTLDRLELQGANDMSGLSSYPWNSKPATCYCLKAKGYENVRHILDIATERMILVPGRNSTVCEVHFRTSRLDQD</sequence>
<name>A0AAD4IFG7_9PLEO</name>
<keyword evidence="2" id="KW-1185">Reference proteome</keyword>
<evidence type="ECO:0000313" key="2">
    <source>
        <dbReference type="Proteomes" id="UP001199106"/>
    </source>
</evidence>
<dbReference type="AlphaFoldDB" id="A0AAD4IFG7"/>
<protein>
    <submittedName>
        <fullName evidence="1">Uncharacterized protein</fullName>
    </submittedName>
</protein>
<dbReference type="EMBL" id="JAANER010000002">
    <property type="protein sequence ID" value="KAG9193544.1"/>
    <property type="molecule type" value="Genomic_DNA"/>
</dbReference>